<name>A0A922HSS8_DERFA</name>
<accession>A0A922HSS8</accession>
<dbReference type="Proteomes" id="UP000790347">
    <property type="component" value="Unassembled WGS sequence"/>
</dbReference>
<evidence type="ECO:0000313" key="1">
    <source>
        <dbReference type="EMBL" id="KAH9502093.1"/>
    </source>
</evidence>
<proteinExistence type="predicted"/>
<reference evidence="1" key="2">
    <citation type="journal article" date="2022" name="Res Sq">
        <title>Comparative Genomics Reveals Insights into the Divergent Evolution of Astigmatic Mites and Household Pest Adaptations.</title>
        <authorList>
            <person name="Xiong Q."/>
            <person name="Wan A.T.-Y."/>
            <person name="Liu X.-Y."/>
            <person name="Fung C.S.-H."/>
            <person name="Xiao X."/>
            <person name="Malainual N."/>
            <person name="Hou J."/>
            <person name="Wang L."/>
            <person name="Wang M."/>
            <person name="Yang K."/>
            <person name="Cui Y."/>
            <person name="Leung E."/>
            <person name="Nong W."/>
            <person name="Shin S.-K."/>
            <person name="Au S."/>
            <person name="Jeong K.Y."/>
            <person name="Chew F.T."/>
            <person name="Hui J."/>
            <person name="Leung T.F."/>
            <person name="Tungtrongchitr A."/>
            <person name="Zhong N."/>
            <person name="Liu Z."/>
            <person name="Tsui S."/>
        </authorList>
    </citation>
    <scope>NUCLEOTIDE SEQUENCE</scope>
    <source>
        <strain evidence="1">Derf</strain>
        <tissue evidence="1">Whole organism</tissue>
    </source>
</reference>
<protein>
    <submittedName>
        <fullName evidence="1">Uncharacterized protein</fullName>
    </submittedName>
</protein>
<keyword evidence="2" id="KW-1185">Reference proteome</keyword>
<dbReference type="AlphaFoldDB" id="A0A922HSS8"/>
<gene>
    <name evidence="1" type="ORF">DERF_012889</name>
</gene>
<comment type="caution">
    <text evidence="1">The sequence shown here is derived from an EMBL/GenBank/DDBJ whole genome shotgun (WGS) entry which is preliminary data.</text>
</comment>
<evidence type="ECO:0000313" key="2">
    <source>
        <dbReference type="Proteomes" id="UP000790347"/>
    </source>
</evidence>
<reference evidence="1" key="1">
    <citation type="submission" date="2013-05" db="EMBL/GenBank/DDBJ databases">
        <authorList>
            <person name="Yim A.K.Y."/>
            <person name="Chan T.F."/>
            <person name="Ji K.M."/>
            <person name="Liu X.Y."/>
            <person name="Zhou J.W."/>
            <person name="Li R.Q."/>
            <person name="Yang K.Y."/>
            <person name="Li J."/>
            <person name="Li M."/>
            <person name="Law P.T.W."/>
            <person name="Wu Y.L."/>
            <person name="Cai Z.L."/>
            <person name="Qin H."/>
            <person name="Bao Y."/>
            <person name="Leung R.K.K."/>
            <person name="Ng P.K.S."/>
            <person name="Zou J."/>
            <person name="Zhong X.J."/>
            <person name="Ran P.X."/>
            <person name="Zhong N.S."/>
            <person name="Liu Z.G."/>
            <person name="Tsui S.K.W."/>
        </authorList>
    </citation>
    <scope>NUCLEOTIDE SEQUENCE</scope>
    <source>
        <strain evidence="1">Derf</strain>
        <tissue evidence="1">Whole organism</tissue>
    </source>
</reference>
<dbReference type="EMBL" id="ASGP02000006">
    <property type="protein sequence ID" value="KAH9502093.1"/>
    <property type="molecule type" value="Genomic_DNA"/>
</dbReference>
<organism evidence="1 2">
    <name type="scientific">Dermatophagoides farinae</name>
    <name type="common">American house dust mite</name>
    <dbReference type="NCBI Taxonomy" id="6954"/>
    <lineage>
        <taxon>Eukaryota</taxon>
        <taxon>Metazoa</taxon>
        <taxon>Ecdysozoa</taxon>
        <taxon>Arthropoda</taxon>
        <taxon>Chelicerata</taxon>
        <taxon>Arachnida</taxon>
        <taxon>Acari</taxon>
        <taxon>Acariformes</taxon>
        <taxon>Sarcoptiformes</taxon>
        <taxon>Astigmata</taxon>
        <taxon>Psoroptidia</taxon>
        <taxon>Analgoidea</taxon>
        <taxon>Pyroglyphidae</taxon>
        <taxon>Dermatophagoidinae</taxon>
        <taxon>Dermatophagoides</taxon>
    </lineage>
</organism>
<sequence>MAKRKKKLCQVLDFSISQIGISFGIAPSPTIINVINNNKNQITKKTRYIKMEENSIPLVTLTFFLLWRPDIRHSTRSASFGQ</sequence>